<dbReference type="NCBIfam" id="TIGR03804">
    <property type="entry name" value="para_beta_helix"/>
    <property type="match status" value="3"/>
</dbReference>
<evidence type="ECO:0000259" key="1">
    <source>
        <dbReference type="Pfam" id="PF05048"/>
    </source>
</evidence>
<dbReference type="InterPro" id="IPR039448">
    <property type="entry name" value="Beta_helix"/>
</dbReference>
<name>A0A098E8V6_9ZZZZ</name>
<reference evidence="3" key="1">
    <citation type="submission" date="2014-09" db="EMBL/GenBank/DDBJ databases">
        <authorList>
            <person name="Probst J Alexander"/>
        </authorList>
    </citation>
    <scope>NUCLEOTIDE SEQUENCE</scope>
</reference>
<dbReference type="Pfam" id="PF05048">
    <property type="entry name" value="NosD"/>
    <property type="match status" value="1"/>
</dbReference>
<feature type="domain" description="Periplasmic copper-binding protein NosD beta helix" evidence="1">
    <location>
        <begin position="337"/>
        <end position="399"/>
    </location>
</feature>
<evidence type="ECO:0000259" key="2">
    <source>
        <dbReference type="Pfam" id="PF13229"/>
    </source>
</evidence>
<dbReference type="InterPro" id="IPR011050">
    <property type="entry name" value="Pectin_lyase_fold/virulence"/>
</dbReference>
<organism evidence="3">
    <name type="scientific">groundwater metagenome</name>
    <dbReference type="NCBI Taxonomy" id="717931"/>
    <lineage>
        <taxon>unclassified sequences</taxon>
        <taxon>metagenomes</taxon>
        <taxon>ecological metagenomes</taxon>
    </lineage>
</organism>
<dbReference type="SMART" id="SM00710">
    <property type="entry name" value="PbH1"/>
    <property type="match status" value="8"/>
</dbReference>
<dbReference type="InterPro" id="IPR006626">
    <property type="entry name" value="PbH1"/>
</dbReference>
<dbReference type="InterPro" id="IPR022441">
    <property type="entry name" value="Para_beta_helix_rpt-2"/>
</dbReference>
<feature type="domain" description="Right handed beta helix" evidence="2">
    <location>
        <begin position="95"/>
        <end position="213"/>
    </location>
</feature>
<gene>
    <name evidence="3" type="ORF">MSIBF_A1790006</name>
</gene>
<evidence type="ECO:0000313" key="3">
    <source>
        <dbReference type="EMBL" id="CEG11939.1"/>
    </source>
</evidence>
<protein>
    <submittedName>
        <fullName evidence="3">Putative cell surface protein with copper-binding domain</fullName>
    </submittedName>
</protein>
<dbReference type="InterPro" id="IPR007742">
    <property type="entry name" value="NosD_dom"/>
</dbReference>
<proteinExistence type="predicted"/>
<sequence length="850" mass="94287">MSKTNNISFGIILFLAIIFLENVTACDFYCSTCEDCNSKINSAGSGQTICLNISILTNQSICIYNPENFSNKTFDCYGYEIRSSSNTIGLGYYPSGIYLHKKSNNTIKNCILTGFMDGIYLKSSSNNTIINNTITKNTSLPFGFFDGIYLTSSSNNMIINNHIISAKYGIYTHDNSNFNMIKNNILNNNKVGIASSNCFPGGDDIYSCLFSGNLNNTIKNNEILNNDIGIYSQNSTSIINGNIVCGNTNSDFNSSDWLSSYGDNNNCSNPGGWNDTGTTGCTYSCLVNCSCSSCSGCTDKLNDERCLVVNLTADITDYEGTCINNPVNFTNKIFDCQGNIIEGNKTKDSYGILLSKKSNNTIKNCIINGFDYGIYIYASSENKILNNTLNSNNYGIYVSSPNSLSCSGYGYVCIYSSYGDYVYSQIEKRFVLISGDEASLNNEISNNHACENEILDISLNNENKNFGNNECDKISNNSNDIMVFCSKNCSSSELQKTLFLYYCDYDADSYFSKSVSGYCFGNESCIPQNCLLNKGNDCNDNNVSINPNTQEIECNGIDENCDNFDKCGKRIWSSNKYNKEKNTFYSYQGVYVVGTGFNANSKIEIYITPHKNLINLSDFKIKKNITTDENGNFVSLLWNLPAWNELSILHYDIIADENLNGIYENDEAIDALPFGFSIDPVWASDENGNSKEIFCDNEKIYANGSGLSVSNTTISLIVVPDVDLSKGTNLSNMNITSIKTIDLDDKGNFKSIVDLGYLPAGDYDIIPDMDNDCILDEDEKKAMDDNSSIGFSVIKPYDFNNDNLIDIFDAVYALEYLSEKSEETEIYNLCGDKNLTLVDVFNLMESIAER</sequence>
<dbReference type="InterPro" id="IPR012334">
    <property type="entry name" value="Pectin_lyas_fold"/>
</dbReference>
<dbReference type="Gene3D" id="2.160.20.10">
    <property type="entry name" value="Single-stranded right-handed beta-helix, Pectin lyase-like"/>
    <property type="match status" value="2"/>
</dbReference>
<accession>A0A098E8V6</accession>
<dbReference type="EMBL" id="CCXY01000089">
    <property type="protein sequence ID" value="CEG11939.1"/>
    <property type="molecule type" value="Genomic_DNA"/>
</dbReference>
<dbReference type="AlphaFoldDB" id="A0A098E8V6"/>
<dbReference type="Pfam" id="PF13229">
    <property type="entry name" value="Beta_helix"/>
    <property type="match status" value="1"/>
</dbReference>
<dbReference type="SUPFAM" id="SSF51126">
    <property type="entry name" value="Pectin lyase-like"/>
    <property type="match status" value="2"/>
</dbReference>